<dbReference type="AlphaFoldDB" id="A0A0E9SZU3"/>
<sequence>MLYRRNLQGHDVAVMCSLKSSRSSRTSLRLFAG</sequence>
<reference evidence="1" key="1">
    <citation type="submission" date="2014-11" db="EMBL/GenBank/DDBJ databases">
        <authorList>
            <person name="Amaro Gonzalez C."/>
        </authorList>
    </citation>
    <scope>NUCLEOTIDE SEQUENCE</scope>
</reference>
<organism evidence="1">
    <name type="scientific">Anguilla anguilla</name>
    <name type="common">European freshwater eel</name>
    <name type="synonym">Muraena anguilla</name>
    <dbReference type="NCBI Taxonomy" id="7936"/>
    <lineage>
        <taxon>Eukaryota</taxon>
        <taxon>Metazoa</taxon>
        <taxon>Chordata</taxon>
        <taxon>Craniata</taxon>
        <taxon>Vertebrata</taxon>
        <taxon>Euteleostomi</taxon>
        <taxon>Actinopterygii</taxon>
        <taxon>Neopterygii</taxon>
        <taxon>Teleostei</taxon>
        <taxon>Anguilliformes</taxon>
        <taxon>Anguillidae</taxon>
        <taxon>Anguilla</taxon>
    </lineage>
</organism>
<protein>
    <submittedName>
        <fullName evidence="1">Uncharacterized protein</fullName>
    </submittedName>
</protein>
<dbReference type="EMBL" id="GBXM01062362">
    <property type="protein sequence ID" value="JAH46215.1"/>
    <property type="molecule type" value="Transcribed_RNA"/>
</dbReference>
<accession>A0A0E9SZU3</accession>
<proteinExistence type="predicted"/>
<dbReference type="EMBL" id="GBXM01081625">
    <property type="protein sequence ID" value="JAH26952.1"/>
    <property type="molecule type" value="Transcribed_RNA"/>
</dbReference>
<reference evidence="1" key="2">
    <citation type="journal article" date="2015" name="Fish Shellfish Immunol.">
        <title>Early steps in the European eel (Anguilla anguilla)-Vibrio vulnificus interaction in the gills: Role of the RtxA13 toxin.</title>
        <authorList>
            <person name="Callol A."/>
            <person name="Pajuelo D."/>
            <person name="Ebbesson L."/>
            <person name="Teles M."/>
            <person name="MacKenzie S."/>
            <person name="Amaro C."/>
        </authorList>
    </citation>
    <scope>NUCLEOTIDE SEQUENCE</scope>
</reference>
<evidence type="ECO:0000313" key="1">
    <source>
        <dbReference type="EMBL" id="JAH46215.1"/>
    </source>
</evidence>
<name>A0A0E9SZU3_ANGAN</name>